<dbReference type="Proteomes" id="UP000286997">
    <property type="component" value="Unassembled WGS sequence"/>
</dbReference>
<evidence type="ECO:0000259" key="2">
    <source>
        <dbReference type="PROSITE" id="PS51384"/>
    </source>
</evidence>
<dbReference type="PANTHER" id="PTHR47354">
    <property type="entry name" value="NADH OXIDOREDUCTASE HCR"/>
    <property type="match status" value="1"/>
</dbReference>
<protein>
    <submittedName>
        <fullName evidence="3">Oxidoreductase</fullName>
    </submittedName>
</protein>
<name>A0A3S2V814_9HYPH</name>
<dbReference type="GO" id="GO:0016491">
    <property type="term" value="F:oxidoreductase activity"/>
    <property type="evidence" value="ECO:0007669"/>
    <property type="project" value="InterPro"/>
</dbReference>
<dbReference type="InterPro" id="IPR039261">
    <property type="entry name" value="FNR_nucleotide-bd"/>
</dbReference>
<evidence type="ECO:0000313" key="4">
    <source>
        <dbReference type="Proteomes" id="UP000286997"/>
    </source>
</evidence>
<evidence type="ECO:0000256" key="1">
    <source>
        <dbReference type="SAM" id="MobiDB-lite"/>
    </source>
</evidence>
<dbReference type="AlphaFoldDB" id="A0A3S2V814"/>
<proteinExistence type="predicted"/>
<feature type="region of interest" description="Disordered" evidence="1">
    <location>
        <begin position="16"/>
        <end position="36"/>
    </location>
</feature>
<dbReference type="OrthoDB" id="9806195at2"/>
<dbReference type="SUPFAM" id="SSF52343">
    <property type="entry name" value="Ferredoxin reductase-like, C-terminal NADP-linked domain"/>
    <property type="match status" value="1"/>
</dbReference>
<dbReference type="InterPro" id="IPR001433">
    <property type="entry name" value="OxRdtase_FAD/NAD-bd"/>
</dbReference>
<dbReference type="Gene3D" id="3.40.50.80">
    <property type="entry name" value="Nucleotide-binding domain of ferredoxin-NADP reductase (FNR) module"/>
    <property type="match status" value="1"/>
</dbReference>
<sequence>MRPRFSLVVNGKTVPVSTGDTPGEAVPSVANRDGGAVDHVPRLQTTSRTRPLLGEAVARPGPVPSPLSALKTAKRAGTLLSVTPLGGAVIEVVVTISRALSVLPGQHVEATFPGLEGRLLCPTQRIEGTTELNELVFHLRRDSTLGAAVAAMAAGGVQAEHAVRVRGPAGGSPYRTGRGRLVLVASETGFAPIWAIARAARYQESSREVVVVAGARDAGDLYMRPAFDWLRTTGVQRLVLAASRERLSAADVRPGPITAHLPPLRPDDCVYAAGAPEIVRAVGMLCESAGATCIGIPFLRARSRARRLVAPGPEEAQFGL</sequence>
<evidence type="ECO:0000313" key="3">
    <source>
        <dbReference type="EMBL" id="RVU16125.1"/>
    </source>
</evidence>
<dbReference type="RefSeq" id="WP_127731411.1">
    <property type="nucleotide sequence ID" value="NZ_SACP01000017.1"/>
</dbReference>
<dbReference type="InterPro" id="IPR050415">
    <property type="entry name" value="MRET"/>
</dbReference>
<dbReference type="EMBL" id="SACP01000017">
    <property type="protein sequence ID" value="RVU16125.1"/>
    <property type="molecule type" value="Genomic_DNA"/>
</dbReference>
<gene>
    <name evidence="3" type="ORF">EOE48_17365</name>
</gene>
<reference evidence="3 4" key="1">
    <citation type="submission" date="2019-01" db="EMBL/GenBank/DDBJ databases">
        <authorList>
            <person name="Chen W.-M."/>
        </authorList>
    </citation>
    <scope>NUCLEOTIDE SEQUENCE [LARGE SCALE GENOMIC DNA]</scope>
    <source>
        <strain evidence="3 4">TER-1</strain>
    </source>
</reference>
<dbReference type="Pfam" id="PF00175">
    <property type="entry name" value="NAD_binding_1"/>
    <property type="match status" value="1"/>
</dbReference>
<accession>A0A3S2V814</accession>
<dbReference type="PROSITE" id="PS51384">
    <property type="entry name" value="FAD_FR"/>
    <property type="match status" value="1"/>
</dbReference>
<organism evidence="3 4">
    <name type="scientific">Methylobacterium oryzihabitans</name>
    <dbReference type="NCBI Taxonomy" id="2499852"/>
    <lineage>
        <taxon>Bacteria</taxon>
        <taxon>Pseudomonadati</taxon>
        <taxon>Pseudomonadota</taxon>
        <taxon>Alphaproteobacteria</taxon>
        <taxon>Hyphomicrobiales</taxon>
        <taxon>Methylobacteriaceae</taxon>
        <taxon>Methylobacterium</taxon>
    </lineage>
</organism>
<comment type="caution">
    <text evidence="3">The sequence shown here is derived from an EMBL/GenBank/DDBJ whole genome shotgun (WGS) entry which is preliminary data.</text>
</comment>
<dbReference type="PANTHER" id="PTHR47354:SF5">
    <property type="entry name" value="PROTEIN RFBI"/>
    <property type="match status" value="1"/>
</dbReference>
<feature type="domain" description="FAD-binding FR-type" evidence="2">
    <location>
        <begin position="72"/>
        <end position="175"/>
    </location>
</feature>
<dbReference type="InterPro" id="IPR017927">
    <property type="entry name" value="FAD-bd_FR_type"/>
</dbReference>
<keyword evidence="4" id="KW-1185">Reference proteome</keyword>